<organism evidence="3 4">
    <name type="scientific">Paspalum notatum var. saurae</name>
    <dbReference type="NCBI Taxonomy" id="547442"/>
    <lineage>
        <taxon>Eukaryota</taxon>
        <taxon>Viridiplantae</taxon>
        <taxon>Streptophyta</taxon>
        <taxon>Embryophyta</taxon>
        <taxon>Tracheophyta</taxon>
        <taxon>Spermatophyta</taxon>
        <taxon>Magnoliopsida</taxon>
        <taxon>Liliopsida</taxon>
        <taxon>Poales</taxon>
        <taxon>Poaceae</taxon>
        <taxon>PACMAD clade</taxon>
        <taxon>Panicoideae</taxon>
        <taxon>Andropogonodae</taxon>
        <taxon>Paspaleae</taxon>
        <taxon>Paspalinae</taxon>
        <taxon>Paspalum</taxon>
    </lineage>
</organism>
<accession>A0AAQ3SGI3</accession>
<evidence type="ECO:0000313" key="3">
    <source>
        <dbReference type="EMBL" id="WVZ49907.1"/>
    </source>
</evidence>
<proteinExistence type="predicted"/>
<dbReference type="EMBL" id="CP144745">
    <property type="protein sequence ID" value="WVZ49907.1"/>
    <property type="molecule type" value="Genomic_DNA"/>
</dbReference>
<dbReference type="InterPro" id="IPR055414">
    <property type="entry name" value="LRR_R13L4/SHOC2-like"/>
</dbReference>
<feature type="domain" description="Disease resistance R13L4/SHOC-2-like LRR" evidence="2">
    <location>
        <begin position="29"/>
        <end position="218"/>
    </location>
</feature>
<protein>
    <recommendedName>
        <fullName evidence="2">Disease resistance R13L4/SHOC-2-like LRR domain-containing protein</fullName>
    </recommendedName>
</protein>
<dbReference type="Pfam" id="PF23598">
    <property type="entry name" value="LRR_14"/>
    <property type="match status" value="1"/>
</dbReference>
<keyword evidence="4" id="KW-1185">Reference proteome</keyword>
<name>A0AAQ3SGI3_PASNO</name>
<dbReference type="Gene3D" id="3.80.10.10">
    <property type="entry name" value="Ribonuclease Inhibitor"/>
    <property type="match status" value="1"/>
</dbReference>
<keyword evidence="1" id="KW-0677">Repeat</keyword>
<dbReference type="Proteomes" id="UP001341281">
    <property type="component" value="Chromosome 01"/>
</dbReference>
<dbReference type="InterPro" id="IPR032675">
    <property type="entry name" value="LRR_dom_sf"/>
</dbReference>
<dbReference type="AlphaFoldDB" id="A0AAQ3SGI3"/>
<evidence type="ECO:0000313" key="4">
    <source>
        <dbReference type="Proteomes" id="UP001341281"/>
    </source>
</evidence>
<evidence type="ECO:0000259" key="2">
    <source>
        <dbReference type="Pfam" id="PF23598"/>
    </source>
</evidence>
<reference evidence="3 4" key="1">
    <citation type="submission" date="2024-02" db="EMBL/GenBank/DDBJ databases">
        <title>High-quality chromosome-scale genome assembly of Pensacola bahiagrass (Paspalum notatum Flugge var. saurae).</title>
        <authorList>
            <person name="Vega J.M."/>
            <person name="Podio M."/>
            <person name="Orjuela J."/>
            <person name="Siena L.A."/>
            <person name="Pessino S.C."/>
            <person name="Combes M.C."/>
            <person name="Mariac C."/>
            <person name="Albertini E."/>
            <person name="Pupilli F."/>
            <person name="Ortiz J.P.A."/>
            <person name="Leblanc O."/>
        </authorList>
    </citation>
    <scope>NUCLEOTIDE SEQUENCE [LARGE SCALE GENOMIC DNA]</scope>
    <source>
        <strain evidence="3">R1</strain>
        <tissue evidence="3">Leaf</tissue>
    </source>
</reference>
<evidence type="ECO:0000256" key="1">
    <source>
        <dbReference type="ARBA" id="ARBA00022737"/>
    </source>
</evidence>
<sequence>MDGIMESDLVTSIGNLHKLQHLDLQMQRIHPTHLPTLSHLSLYLSFLSDKGLEILGGLPQLSYLCLCIFDGPATLTGAADRVYFQKLRSFMLPWSMVQFVVNEEDSSVSFAVWSWSHDEDAPAFGSKRKQVKCRAARAVMPNLEALYFQVDVAKLTACDNGSCDNLGLEYLAFLQKVTVRCNSLSDEDGAGAGVVDVVEQQKAALRHAIQVHRNRPTLQLANWEWRRALLH</sequence>
<gene>
    <name evidence="3" type="ORF">U9M48_001226</name>
</gene>
<dbReference type="SUPFAM" id="SSF52047">
    <property type="entry name" value="RNI-like"/>
    <property type="match status" value="1"/>
</dbReference>